<keyword evidence="4 10" id="KW-0479">Metal-binding</keyword>
<feature type="binding site" description="axial binding residue" evidence="10 11">
    <location>
        <position position="137"/>
    </location>
    <ligand>
        <name>heme</name>
        <dbReference type="ChEBI" id="CHEBI:30413"/>
    </ligand>
    <ligandPart>
        <name>Fe</name>
        <dbReference type="ChEBI" id="CHEBI:18248"/>
    </ligandPart>
</feature>
<dbReference type="AlphaFoldDB" id="A0A371RHU4"/>
<reference evidence="12 13" key="1">
    <citation type="submission" date="2018-08" db="EMBL/GenBank/DDBJ databases">
        <title>Parvularcula sp. SM1705, isolated from surface water of the South Sea China.</title>
        <authorList>
            <person name="Sun L."/>
        </authorList>
    </citation>
    <scope>NUCLEOTIDE SEQUENCE [LARGE SCALE GENOMIC DNA]</scope>
    <source>
        <strain evidence="12 13">SM1705</strain>
    </source>
</reference>
<dbReference type="InterPro" id="IPR012340">
    <property type="entry name" value="NA-bd_OB-fold"/>
</dbReference>
<proteinExistence type="inferred from homology"/>
<comment type="subcellular location">
    <subcellularLocation>
        <location evidence="10">Cell membrane</location>
        <topology evidence="10">Single-pass type II membrane protein</topology>
    </subcellularLocation>
    <subcellularLocation>
        <location evidence="1">Membrane</location>
    </subcellularLocation>
</comment>
<dbReference type="OrthoDB" id="9793584at2"/>
<evidence type="ECO:0000256" key="10">
    <source>
        <dbReference type="HAMAP-Rule" id="MF_01959"/>
    </source>
</evidence>
<keyword evidence="7 10" id="KW-1133">Transmembrane helix</keyword>
<keyword evidence="10" id="KW-1003">Cell membrane</keyword>
<dbReference type="Proteomes" id="UP000264589">
    <property type="component" value="Unassembled WGS sequence"/>
</dbReference>
<dbReference type="RefSeq" id="WP_116391641.1">
    <property type="nucleotide sequence ID" value="NZ_QUQO01000001.1"/>
</dbReference>
<dbReference type="PANTHER" id="PTHR34128:SF2">
    <property type="entry name" value="CYTOCHROME C-TYPE BIOGENESIS PROTEIN CCME HOMOLOG, MITOCHONDRIAL"/>
    <property type="match status" value="1"/>
</dbReference>
<keyword evidence="6 10" id="KW-0735">Signal-anchor</keyword>
<evidence type="ECO:0000256" key="6">
    <source>
        <dbReference type="ARBA" id="ARBA00022968"/>
    </source>
</evidence>
<evidence type="ECO:0000256" key="1">
    <source>
        <dbReference type="ARBA" id="ARBA00004370"/>
    </source>
</evidence>
<evidence type="ECO:0000256" key="2">
    <source>
        <dbReference type="ARBA" id="ARBA00022617"/>
    </source>
</evidence>
<organism evidence="12 13">
    <name type="scientific">Parvularcula marina</name>
    <dbReference type="NCBI Taxonomy" id="2292771"/>
    <lineage>
        <taxon>Bacteria</taxon>
        <taxon>Pseudomonadati</taxon>
        <taxon>Pseudomonadota</taxon>
        <taxon>Alphaproteobacteria</taxon>
        <taxon>Parvularculales</taxon>
        <taxon>Parvularculaceae</taxon>
        <taxon>Parvularcula</taxon>
    </lineage>
</organism>
<accession>A0A371RHU4</accession>
<dbReference type="InParanoid" id="A0A371RHU4"/>
<keyword evidence="3 10" id="KW-0812">Transmembrane</keyword>
<dbReference type="GO" id="GO:0017004">
    <property type="term" value="P:cytochrome complex assembly"/>
    <property type="evidence" value="ECO:0007669"/>
    <property type="project" value="UniProtKB-KW"/>
</dbReference>
<evidence type="ECO:0000256" key="9">
    <source>
        <dbReference type="ARBA" id="ARBA00023136"/>
    </source>
</evidence>
<dbReference type="EMBL" id="QUQO01000001">
    <property type="protein sequence ID" value="RFB05010.1"/>
    <property type="molecule type" value="Genomic_DNA"/>
</dbReference>
<dbReference type="InterPro" id="IPR004329">
    <property type="entry name" value="CcmE"/>
</dbReference>
<dbReference type="SUPFAM" id="SSF82093">
    <property type="entry name" value="Heme chaperone CcmE"/>
    <property type="match status" value="1"/>
</dbReference>
<evidence type="ECO:0000256" key="5">
    <source>
        <dbReference type="ARBA" id="ARBA00022748"/>
    </source>
</evidence>
<evidence type="ECO:0000256" key="7">
    <source>
        <dbReference type="ARBA" id="ARBA00022989"/>
    </source>
</evidence>
<sequence>MSDAPKKKMSPFRRRQRRLLLLGIVLPAFVGATALALTAISRTQVYFYGPSALPSPMELQGREIRVGGLIEDGSLIAKEGVGWTFTVSDGASSVPVIFDDELPALIQKTGEVVAQGTLREDGVFIANTVLAKHDENYMAPEVADALKESGEYERYMNDRGQ</sequence>
<keyword evidence="9 10" id="KW-0472">Membrane</keyword>
<dbReference type="GO" id="GO:0046872">
    <property type="term" value="F:metal ion binding"/>
    <property type="evidence" value="ECO:0007669"/>
    <property type="project" value="UniProtKB-KW"/>
</dbReference>
<dbReference type="Pfam" id="PF03100">
    <property type="entry name" value="CcmE"/>
    <property type="match status" value="1"/>
</dbReference>
<comment type="function">
    <text evidence="10">Heme chaperone required for the biogenesis of c-type cytochromes. Transiently binds heme delivered by CcmC and transfers the heme to apo-cytochromes in a process facilitated by CcmF and CcmH.</text>
</comment>
<evidence type="ECO:0000256" key="8">
    <source>
        <dbReference type="ARBA" id="ARBA00023004"/>
    </source>
</evidence>
<dbReference type="GO" id="GO:0005886">
    <property type="term" value="C:plasma membrane"/>
    <property type="evidence" value="ECO:0007669"/>
    <property type="project" value="UniProtKB-SubCell"/>
</dbReference>
<feature type="binding site" description="covalent" evidence="10 11">
    <location>
        <position position="133"/>
    </location>
    <ligand>
        <name>heme</name>
        <dbReference type="ChEBI" id="CHEBI:30413"/>
    </ligand>
</feature>
<dbReference type="PANTHER" id="PTHR34128">
    <property type="entry name" value="CYTOCHROME C-TYPE BIOGENESIS PROTEIN CCME HOMOLOG, MITOCHONDRIAL"/>
    <property type="match status" value="1"/>
</dbReference>
<comment type="similarity">
    <text evidence="10">Belongs to the CcmE/CycJ family.</text>
</comment>
<evidence type="ECO:0000313" key="12">
    <source>
        <dbReference type="EMBL" id="RFB05010.1"/>
    </source>
</evidence>
<dbReference type="InterPro" id="IPR036127">
    <property type="entry name" value="CcmE-like_sf"/>
</dbReference>
<keyword evidence="8 10" id="KW-0408">Iron</keyword>
<feature type="topological domain" description="Extracellular" evidence="10">
    <location>
        <begin position="40"/>
        <end position="161"/>
    </location>
</feature>
<evidence type="ECO:0000256" key="11">
    <source>
        <dbReference type="PIRSR" id="PIRSR604329-50"/>
    </source>
</evidence>
<evidence type="ECO:0000256" key="4">
    <source>
        <dbReference type="ARBA" id="ARBA00022723"/>
    </source>
</evidence>
<dbReference type="GO" id="GO:0020037">
    <property type="term" value="F:heme binding"/>
    <property type="evidence" value="ECO:0007669"/>
    <property type="project" value="InterPro"/>
</dbReference>
<keyword evidence="2 10" id="KW-0349">Heme</keyword>
<dbReference type="Gene3D" id="2.40.50.140">
    <property type="entry name" value="Nucleic acid-binding proteins"/>
    <property type="match status" value="1"/>
</dbReference>
<name>A0A371RHU4_9PROT</name>
<dbReference type="GO" id="GO:0017003">
    <property type="term" value="P:protein-heme linkage"/>
    <property type="evidence" value="ECO:0007669"/>
    <property type="project" value="UniProtKB-UniRule"/>
</dbReference>
<keyword evidence="5 10" id="KW-0201">Cytochrome c-type biogenesis</keyword>
<protein>
    <recommendedName>
        <fullName evidence="10">Cytochrome c-type biogenesis protein CcmE</fullName>
    </recommendedName>
    <alternativeName>
        <fullName evidence="10">Cytochrome c maturation protein E</fullName>
    </alternativeName>
    <alternativeName>
        <fullName evidence="10">Heme chaperone CcmE</fullName>
    </alternativeName>
</protein>
<feature type="topological domain" description="Cytoplasmic" evidence="10">
    <location>
        <begin position="1"/>
        <end position="18"/>
    </location>
</feature>
<evidence type="ECO:0000256" key="3">
    <source>
        <dbReference type="ARBA" id="ARBA00022692"/>
    </source>
</evidence>
<gene>
    <name evidence="10" type="primary">ccmE</name>
    <name evidence="10" type="synonym">cycJ</name>
    <name evidence="12" type="ORF">DX908_06725</name>
</gene>
<comment type="caution">
    <text evidence="12">The sequence shown here is derived from an EMBL/GenBank/DDBJ whole genome shotgun (WGS) entry which is preliminary data.</text>
</comment>
<evidence type="ECO:0000313" key="13">
    <source>
        <dbReference type="Proteomes" id="UP000264589"/>
    </source>
</evidence>
<keyword evidence="13" id="KW-1185">Reference proteome</keyword>
<dbReference type="HAMAP" id="MF_01959">
    <property type="entry name" value="CcmE"/>
    <property type="match status" value="1"/>
</dbReference>
<dbReference type="FunCoup" id="A0A371RHU4">
    <property type="interactions" value="35"/>
</dbReference>